<dbReference type="GO" id="GO:0051539">
    <property type="term" value="F:4 iron, 4 sulfur cluster binding"/>
    <property type="evidence" value="ECO:0007669"/>
    <property type="project" value="UniProtKB-KW"/>
</dbReference>
<dbReference type="EMBL" id="JAHQCW010000012">
    <property type="protein sequence ID" value="MBU9736736.1"/>
    <property type="molecule type" value="Genomic_DNA"/>
</dbReference>
<feature type="domain" description="Radical SAM core" evidence="7">
    <location>
        <begin position="12"/>
        <end position="228"/>
    </location>
</feature>
<keyword evidence="4" id="KW-0479">Metal-binding</keyword>
<sequence>MQIHGLNKTTLLDYPGHVAATLFLGSCNFRCPFCHNAGLVLNPASEPVIPLIDVFGFLKKRRGILDGVCITGGEPTLQEELPDLIHTIRDLGYKIKLDTNGSRPEVLRNLLEEQLLDCVAMDIKSSRENYARVAGVPGLDIKKIEESVRLLKDSPISYEFRTTVAEELHSDEDMYSIRDWLDGSRAYFLQPYKDSDSVIQEGFHAPSRETLLRWRGICAEKIGIVEIRGLD</sequence>
<keyword evidence="9" id="KW-1185">Reference proteome</keyword>
<dbReference type="GO" id="GO:0003824">
    <property type="term" value="F:catalytic activity"/>
    <property type="evidence" value="ECO:0007669"/>
    <property type="project" value="InterPro"/>
</dbReference>
<dbReference type="NCBIfam" id="TIGR02495">
    <property type="entry name" value="NrdG2"/>
    <property type="match status" value="1"/>
</dbReference>
<dbReference type="Gene3D" id="3.20.20.70">
    <property type="entry name" value="Aldolase class I"/>
    <property type="match status" value="1"/>
</dbReference>
<keyword evidence="3" id="KW-0949">S-adenosyl-L-methionine</keyword>
<evidence type="ECO:0000256" key="1">
    <source>
        <dbReference type="ARBA" id="ARBA00001966"/>
    </source>
</evidence>
<dbReference type="Pfam" id="PF04055">
    <property type="entry name" value="Radical_SAM"/>
    <property type="match status" value="1"/>
</dbReference>
<gene>
    <name evidence="8" type="ORF">KTH89_09320</name>
</gene>
<dbReference type="GO" id="GO:0046872">
    <property type="term" value="F:metal ion binding"/>
    <property type="evidence" value="ECO:0007669"/>
    <property type="project" value="UniProtKB-KW"/>
</dbReference>
<dbReference type="PANTHER" id="PTHR30352">
    <property type="entry name" value="PYRUVATE FORMATE-LYASE-ACTIVATING ENZYME"/>
    <property type="match status" value="1"/>
</dbReference>
<evidence type="ECO:0000256" key="2">
    <source>
        <dbReference type="ARBA" id="ARBA00022485"/>
    </source>
</evidence>
<dbReference type="InterPro" id="IPR034457">
    <property type="entry name" value="Organic_radical-activating"/>
</dbReference>
<dbReference type="SFLD" id="SFLDG01094">
    <property type="entry name" value="Uncharacterised_Radical_SAM_Su"/>
    <property type="match status" value="1"/>
</dbReference>
<proteinExistence type="predicted"/>
<dbReference type="PANTHER" id="PTHR30352:SF13">
    <property type="entry name" value="GLYCYL-RADICAL ENZYME ACTIVATING ENZYME YJJW-RELATED"/>
    <property type="match status" value="1"/>
</dbReference>
<comment type="cofactor">
    <cofactor evidence="1">
        <name>[4Fe-4S] cluster</name>
        <dbReference type="ChEBI" id="CHEBI:49883"/>
    </cofactor>
</comment>
<keyword evidence="5" id="KW-0408">Iron</keyword>
<dbReference type="RefSeq" id="WP_158347357.1">
    <property type="nucleotide sequence ID" value="NZ_JAHQCW010000012.1"/>
</dbReference>
<protein>
    <submittedName>
        <fullName evidence="8">Anaerobic ribonucleoside-triphosphate reductase activating protein</fullName>
    </submittedName>
</protein>
<dbReference type="SFLD" id="SFLDS00029">
    <property type="entry name" value="Radical_SAM"/>
    <property type="match status" value="1"/>
</dbReference>
<organism evidence="8 9">
    <name type="scientific">Diplocloster agilis</name>
    <dbReference type="NCBI Taxonomy" id="2850323"/>
    <lineage>
        <taxon>Bacteria</taxon>
        <taxon>Bacillati</taxon>
        <taxon>Bacillota</taxon>
        <taxon>Clostridia</taxon>
        <taxon>Lachnospirales</taxon>
        <taxon>Lachnospiraceae</taxon>
        <taxon>Diplocloster</taxon>
    </lineage>
</organism>
<reference evidence="8" key="1">
    <citation type="submission" date="2021-06" db="EMBL/GenBank/DDBJ databases">
        <title>Description of novel taxa of the family Lachnospiraceae.</title>
        <authorList>
            <person name="Chaplin A.V."/>
            <person name="Sokolova S.R."/>
            <person name="Pikina A.P."/>
            <person name="Korzhanova M."/>
            <person name="Belova V."/>
            <person name="Korostin D."/>
            <person name="Efimov B.A."/>
        </authorList>
    </citation>
    <scope>NUCLEOTIDE SEQUENCE</scope>
    <source>
        <strain evidence="8">ASD5720</strain>
    </source>
</reference>
<keyword evidence="6" id="KW-0411">Iron-sulfur</keyword>
<dbReference type="InterPro" id="IPR012840">
    <property type="entry name" value="NrdG2"/>
</dbReference>
<dbReference type="AlphaFoldDB" id="A0A949JYY3"/>
<accession>A0A949JYY3</accession>
<evidence type="ECO:0000256" key="5">
    <source>
        <dbReference type="ARBA" id="ARBA00023004"/>
    </source>
</evidence>
<evidence type="ECO:0000256" key="6">
    <source>
        <dbReference type="ARBA" id="ARBA00023014"/>
    </source>
</evidence>
<dbReference type="CDD" id="cd01335">
    <property type="entry name" value="Radical_SAM"/>
    <property type="match status" value="1"/>
</dbReference>
<evidence type="ECO:0000256" key="4">
    <source>
        <dbReference type="ARBA" id="ARBA00022723"/>
    </source>
</evidence>
<dbReference type="PROSITE" id="PS51918">
    <property type="entry name" value="RADICAL_SAM"/>
    <property type="match status" value="1"/>
</dbReference>
<dbReference type="InterPro" id="IPR007197">
    <property type="entry name" value="rSAM"/>
</dbReference>
<name>A0A949JYY3_9FIRM</name>
<evidence type="ECO:0000313" key="8">
    <source>
        <dbReference type="EMBL" id="MBU9736736.1"/>
    </source>
</evidence>
<evidence type="ECO:0000256" key="3">
    <source>
        <dbReference type="ARBA" id="ARBA00022691"/>
    </source>
</evidence>
<evidence type="ECO:0000259" key="7">
    <source>
        <dbReference type="PROSITE" id="PS51918"/>
    </source>
</evidence>
<comment type="caution">
    <text evidence="8">The sequence shown here is derived from an EMBL/GenBank/DDBJ whole genome shotgun (WGS) entry which is preliminary data.</text>
</comment>
<dbReference type="InterPro" id="IPR058240">
    <property type="entry name" value="rSAM_sf"/>
</dbReference>
<evidence type="ECO:0000313" key="9">
    <source>
        <dbReference type="Proteomes" id="UP000712157"/>
    </source>
</evidence>
<keyword evidence="2" id="KW-0004">4Fe-4S</keyword>
<dbReference type="Proteomes" id="UP000712157">
    <property type="component" value="Unassembled WGS sequence"/>
</dbReference>
<dbReference type="SUPFAM" id="SSF102114">
    <property type="entry name" value="Radical SAM enzymes"/>
    <property type="match status" value="1"/>
</dbReference>
<dbReference type="InterPro" id="IPR013785">
    <property type="entry name" value="Aldolase_TIM"/>
</dbReference>